<dbReference type="Pfam" id="PF00400">
    <property type="entry name" value="WD40"/>
    <property type="match status" value="1"/>
</dbReference>
<dbReference type="InterPro" id="IPR036322">
    <property type="entry name" value="WD40_repeat_dom_sf"/>
</dbReference>
<reference evidence="1" key="2">
    <citation type="submission" date="2022-01" db="EMBL/GenBank/DDBJ databases">
        <authorList>
            <person name="Yamashiro T."/>
            <person name="Shiraishi A."/>
            <person name="Satake H."/>
            <person name="Nakayama K."/>
        </authorList>
    </citation>
    <scope>NUCLEOTIDE SEQUENCE</scope>
</reference>
<reference evidence="1" key="1">
    <citation type="journal article" date="2022" name="Int. J. Mol. Sci.">
        <title>Draft Genome of Tanacetum Coccineum: Genomic Comparison of Closely Related Tanacetum-Family Plants.</title>
        <authorList>
            <person name="Yamashiro T."/>
            <person name="Shiraishi A."/>
            <person name="Nakayama K."/>
            <person name="Satake H."/>
        </authorList>
    </citation>
    <scope>NUCLEOTIDE SEQUENCE</scope>
</reference>
<name>A0ABQ5AP58_9ASTR</name>
<dbReference type="Proteomes" id="UP001151760">
    <property type="component" value="Unassembled WGS sequence"/>
</dbReference>
<accession>A0ABQ5AP58</accession>
<dbReference type="SMART" id="SM00320">
    <property type="entry name" value="WD40"/>
    <property type="match status" value="3"/>
</dbReference>
<dbReference type="PANTHER" id="PTHR43991:SF12">
    <property type="entry name" value="WD REPEAT PROTEIN (AFU_ORTHOLOGUE AFUA_8G05640)"/>
    <property type="match status" value="1"/>
</dbReference>
<dbReference type="EMBL" id="BQNB010012510">
    <property type="protein sequence ID" value="GJT04455.1"/>
    <property type="molecule type" value="Genomic_DNA"/>
</dbReference>
<gene>
    <name evidence="1" type="ORF">Tco_0838917</name>
</gene>
<dbReference type="SUPFAM" id="SSF50978">
    <property type="entry name" value="WD40 repeat-like"/>
    <property type="match status" value="1"/>
</dbReference>
<proteinExistence type="predicted"/>
<dbReference type="PANTHER" id="PTHR43991">
    <property type="entry name" value="WD REPEAT PROTEIN (AFU_ORTHOLOGUE AFUA_8G05640)-RELATED"/>
    <property type="match status" value="1"/>
</dbReference>
<sequence>MCKPNSLWFILPVKESLMGDLKARSVSYAKQLGHALVFPSQKGQGILVNSRGIIFPMQMYRGSFSRSLSRVQVSTMAVKDDLIVAGGFYGELICKYLNKPGVSFATKIATDETAITNFVDISYSTSGAMRVMTANNDALIRVFDAKRFTCVDNFSFPWCVNDTSVSPDGKLLAVLGDSTECLIADAQSGKEINKMKGHVDYSFASAWHPNGQIVATGNQDTTCRFADGRYLAIAEPADFVHIFDSQTDYGSGQEIDVFGEIGGISFSPDTEAFFVGISDQTYGSVLEFNRRHHNRYLEAIF</sequence>
<protein>
    <submittedName>
        <fullName evidence="1">Uncharacterized WD repeat-containing protein-like protein isoform X4</fullName>
    </submittedName>
</protein>
<dbReference type="InterPro" id="IPR001680">
    <property type="entry name" value="WD40_rpt"/>
</dbReference>
<dbReference type="Gene3D" id="2.130.10.10">
    <property type="entry name" value="YVTN repeat-like/Quinoprotein amine dehydrogenase"/>
    <property type="match status" value="1"/>
</dbReference>
<keyword evidence="2" id="KW-1185">Reference proteome</keyword>
<dbReference type="InterPro" id="IPR015943">
    <property type="entry name" value="WD40/YVTN_repeat-like_dom_sf"/>
</dbReference>
<evidence type="ECO:0000313" key="1">
    <source>
        <dbReference type="EMBL" id="GJT04455.1"/>
    </source>
</evidence>
<organism evidence="1 2">
    <name type="scientific">Tanacetum coccineum</name>
    <dbReference type="NCBI Taxonomy" id="301880"/>
    <lineage>
        <taxon>Eukaryota</taxon>
        <taxon>Viridiplantae</taxon>
        <taxon>Streptophyta</taxon>
        <taxon>Embryophyta</taxon>
        <taxon>Tracheophyta</taxon>
        <taxon>Spermatophyta</taxon>
        <taxon>Magnoliopsida</taxon>
        <taxon>eudicotyledons</taxon>
        <taxon>Gunneridae</taxon>
        <taxon>Pentapetalae</taxon>
        <taxon>asterids</taxon>
        <taxon>campanulids</taxon>
        <taxon>Asterales</taxon>
        <taxon>Asteraceae</taxon>
        <taxon>Asteroideae</taxon>
        <taxon>Anthemideae</taxon>
        <taxon>Anthemidinae</taxon>
        <taxon>Tanacetum</taxon>
    </lineage>
</organism>
<comment type="caution">
    <text evidence="1">The sequence shown here is derived from an EMBL/GenBank/DDBJ whole genome shotgun (WGS) entry which is preliminary data.</text>
</comment>
<evidence type="ECO:0000313" key="2">
    <source>
        <dbReference type="Proteomes" id="UP001151760"/>
    </source>
</evidence>